<evidence type="ECO:0000256" key="5">
    <source>
        <dbReference type="ARBA" id="ARBA00022592"/>
    </source>
</evidence>
<keyword evidence="5" id="KW-0592">Phosphate transport</keyword>
<keyword evidence="8 11" id="KW-0472">Membrane</keyword>
<evidence type="ECO:0000256" key="10">
    <source>
        <dbReference type="SAM" id="MobiDB-lite"/>
    </source>
</evidence>
<feature type="domain" description="EXS" evidence="12">
    <location>
        <begin position="617"/>
        <end position="812"/>
    </location>
</feature>
<dbReference type="Pfam" id="PF03124">
    <property type="entry name" value="EXS"/>
    <property type="match status" value="1"/>
</dbReference>
<dbReference type="InterPro" id="IPR034092">
    <property type="entry name" value="PHO1_SPX"/>
</dbReference>
<keyword evidence="3" id="KW-0813">Transport</keyword>
<evidence type="ECO:0000256" key="6">
    <source>
        <dbReference type="ARBA" id="ARBA00022692"/>
    </source>
</evidence>
<evidence type="ECO:0000256" key="7">
    <source>
        <dbReference type="ARBA" id="ARBA00022989"/>
    </source>
</evidence>
<feature type="transmembrane region" description="Helical" evidence="11">
    <location>
        <begin position="620"/>
        <end position="636"/>
    </location>
</feature>
<keyword evidence="15" id="KW-1185">Reference proteome</keyword>
<feature type="transmembrane region" description="Helical" evidence="11">
    <location>
        <begin position="451"/>
        <end position="473"/>
    </location>
</feature>
<feature type="compositionally biased region" description="Basic and acidic residues" evidence="10">
    <location>
        <begin position="229"/>
        <end position="238"/>
    </location>
</feature>
<evidence type="ECO:0000313" key="14">
    <source>
        <dbReference type="EMBL" id="KAH0877408.1"/>
    </source>
</evidence>
<proteinExistence type="inferred from homology"/>
<dbReference type="PANTHER" id="PTHR10783">
    <property type="entry name" value="XENOTROPIC AND POLYTROPIC RETROVIRUS RECEPTOR 1-RELATED"/>
    <property type="match status" value="1"/>
</dbReference>
<dbReference type="PANTHER" id="PTHR10783:SF126">
    <property type="entry name" value="EXS DOMAIN-CONTAINING PROTEIN"/>
    <property type="match status" value="1"/>
</dbReference>
<dbReference type="InterPro" id="IPR004331">
    <property type="entry name" value="SPX_dom"/>
</dbReference>
<keyword evidence="7 11" id="KW-1133">Transmembrane helix</keyword>
<evidence type="ECO:0000313" key="15">
    <source>
        <dbReference type="Proteomes" id="UP000824890"/>
    </source>
</evidence>
<feature type="transmembrane region" description="Helical" evidence="11">
    <location>
        <begin position="729"/>
        <end position="749"/>
    </location>
</feature>
<dbReference type="Pfam" id="PF03105">
    <property type="entry name" value="SPX"/>
    <property type="match status" value="1"/>
</dbReference>
<feature type="non-terminal residue" evidence="14">
    <location>
        <position position="1"/>
    </location>
</feature>
<feature type="domain" description="SPX" evidence="13">
    <location>
        <begin position="3"/>
        <end position="358"/>
    </location>
</feature>
<comment type="similarity">
    <text evidence="2">Belongs to the SYG1 (TC 2.A.94) family.</text>
</comment>
<dbReference type="Proteomes" id="UP000824890">
    <property type="component" value="Unassembled WGS sequence"/>
</dbReference>
<evidence type="ECO:0000259" key="13">
    <source>
        <dbReference type="PROSITE" id="PS51382"/>
    </source>
</evidence>
<dbReference type="PROSITE" id="PS51382">
    <property type="entry name" value="SPX"/>
    <property type="match status" value="1"/>
</dbReference>
<protein>
    <submittedName>
        <fullName evidence="14">Uncharacterized protein</fullName>
    </submittedName>
</protein>
<evidence type="ECO:0000256" key="11">
    <source>
        <dbReference type="SAM" id="Phobius"/>
    </source>
</evidence>
<feature type="compositionally biased region" description="Basic and acidic residues" evidence="10">
    <location>
        <begin position="245"/>
        <end position="256"/>
    </location>
</feature>
<sequence>VKMKFGKEFSSQMVPEWQQAYMDYGSLKKNLKEIIGFKLGQPADALPTRGGANNHHGGGLHRRMTLYKTFSGLLSIQGRQRRGHSHDVEEGLQMMATTGPILVETNADGSYETTFLMVNEKGGEYELVFFRRLDEEFNKVSKFYKEEVDKVSKEEKELNKQMEAFIAFRAKVENQEGSGWRFQERGVEFTRLTSNIATSAAAIYASSPAGAKSKEVGSQAHMETVEEGESSRAGKLKDDEEAEDNGAREESDEVNKSRTRAARPAPLDILDGVRINNTIETPRSTFRGILKVSKPTELVYNRENLKKAEQMLIEAFSVFYQKLRLLKSYSFLNVKAVSKILKKYDKITSRDATKPYMKMVDSSYLGSSDEVVRLMEHVEATFIKHFANANRSKGMNILRPKAKRERHRLTFSTGFSAGCIFSLIVALAAIIRTRNLLQEEGQAQYMDTMFPLYSLFGFIVLHIIMFAGNIYYWRRYKVNYSFIFGFKEGTELGYRQVLLVAFSTGVLALLCVLANLDMEVDPVTKDYQAFTELLPLILLLGIFAVLVMPFNFFYRSNRIFFLTCLLHCMAAPLYKVTLPDFFLGDQLTSQVQALRSIEFYICYYGWGDFRHRNNTCNKSGAYKGFFFIVAVIPYVSRLLQCLRRLFEEENPEQGWNGLKYFLTIVAICLRTAYSIQQGQIAWRVLAAISSAAAAIFCTYWDFIHDWGLLKRTSKNRWLRDKLLIPQKKVYFIAMILNVLLRFAWIQTVMDFNFSFMHKQTMVAVVASLEIIRRGIWNFFRLENEHLNNVGKYRAFKSVPLPFNYDKDEDKDD</sequence>
<comment type="function">
    <text evidence="9">May transport inorganic phosphate (Pi).</text>
</comment>
<reference evidence="14 15" key="1">
    <citation type="submission" date="2021-05" db="EMBL/GenBank/DDBJ databases">
        <title>Genome Assembly of Synthetic Allotetraploid Brassica napus Reveals Homoeologous Exchanges between Subgenomes.</title>
        <authorList>
            <person name="Davis J.T."/>
        </authorList>
    </citation>
    <scope>NUCLEOTIDE SEQUENCE [LARGE SCALE GENOMIC DNA]</scope>
    <source>
        <strain evidence="15">cv. Da-Ae</strain>
        <tissue evidence="14">Seedling</tissue>
    </source>
</reference>
<evidence type="ECO:0000256" key="1">
    <source>
        <dbReference type="ARBA" id="ARBA00004651"/>
    </source>
</evidence>
<comment type="subcellular location">
    <subcellularLocation>
        <location evidence="1">Cell membrane</location>
        <topology evidence="1">Multi-pass membrane protein</topology>
    </subcellularLocation>
</comment>
<organism evidence="14 15">
    <name type="scientific">Brassica napus</name>
    <name type="common">Rape</name>
    <dbReference type="NCBI Taxonomy" id="3708"/>
    <lineage>
        <taxon>Eukaryota</taxon>
        <taxon>Viridiplantae</taxon>
        <taxon>Streptophyta</taxon>
        <taxon>Embryophyta</taxon>
        <taxon>Tracheophyta</taxon>
        <taxon>Spermatophyta</taxon>
        <taxon>Magnoliopsida</taxon>
        <taxon>eudicotyledons</taxon>
        <taxon>Gunneridae</taxon>
        <taxon>Pentapetalae</taxon>
        <taxon>rosids</taxon>
        <taxon>malvids</taxon>
        <taxon>Brassicales</taxon>
        <taxon>Brassicaceae</taxon>
        <taxon>Brassiceae</taxon>
        <taxon>Brassica</taxon>
    </lineage>
</organism>
<dbReference type="PROSITE" id="PS51380">
    <property type="entry name" value="EXS"/>
    <property type="match status" value="1"/>
</dbReference>
<comment type="caution">
    <text evidence="14">The sequence shown here is derived from an EMBL/GenBank/DDBJ whole genome shotgun (WGS) entry which is preliminary data.</text>
</comment>
<evidence type="ECO:0000256" key="9">
    <source>
        <dbReference type="ARBA" id="ARBA00043939"/>
    </source>
</evidence>
<dbReference type="InterPro" id="IPR004342">
    <property type="entry name" value="EXS_C"/>
</dbReference>
<accession>A0ABQ7ZBD7</accession>
<evidence type="ECO:0000259" key="12">
    <source>
        <dbReference type="PROSITE" id="PS51380"/>
    </source>
</evidence>
<evidence type="ECO:0000256" key="2">
    <source>
        <dbReference type="ARBA" id="ARBA00009665"/>
    </source>
</evidence>
<keyword evidence="4" id="KW-1003">Cell membrane</keyword>
<evidence type="ECO:0000256" key="3">
    <source>
        <dbReference type="ARBA" id="ARBA00022448"/>
    </source>
</evidence>
<evidence type="ECO:0000256" key="8">
    <source>
        <dbReference type="ARBA" id="ARBA00023136"/>
    </source>
</evidence>
<name>A0ABQ7ZBD7_BRANA</name>
<evidence type="ECO:0000256" key="4">
    <source>
        <dbReference type="ARBA" id="ARBA00022475"/>
    </source>
</evidence>
<feature type="transmembrane region" description="Helical" evidence="11">
    <location>
        <begin position="409"/>
        <end position="431"/>
    </location>
</feature>
<gene>
    <name evidence="14" type="ORF">HID58_064802</name>
</gene>
<feature type="region of interest" description="Disordered" evidence="10">
    <location>
        <begin position="207"/>
        <end position="262"/>
    </location>
</feature>
<keyword evidence="6 11" id="KW-0812">Transmembrane</keyword>
<feature type="transmembrane region" description="Helical" evidence="11">
    <location>
        <begin position="536"/>
        <end position="554"/>
    </location>
</feature>
<feature type="transmembrane region" description="Helical" evidence="11">
    <location>
        <begin position="681"/>
        <end position="708"/>
    </location>
</feature>
<dbReference type="EMBL" id="JAGKQM010000015">
    <property type="protein sequence ID" value="KAH0877408.1"/>
    <property type="molecule type" value="Genomic_DNA"/>
</dbReference>
<feature type="transmembrane region" description="Helical" evidence="11">
    <location>
        <begin position="657"/>
        <end position="675"/>
    </location>
</feature>
<feature type="transmembrane region" description="Helical" evidence="11">
    <location>
        <begin position="494"/>
        <end position="516"/>
    </location>
</feature>
<dbReference type="CDD" id="cd14476">
    <property type="entry name" value="SPX_PHO1_like"/>
    <property type="match status" value="1"/>
</dbReference>